<evidence type="ECO:0000256" key="1">
    <source>
        <dbReference type="SAM" id="MobiDB-lite"/>
    </source>
</evidence>
<accession>A0A2V1E346</accession>
<reference evidence="2 3" key="1">
    <citation type="journal article" date="2018" name="Sci. Rep.">
        <title>Comparative genomics provides insights into the lifestyle and reveals functional heterogeneity of dark septate endophytic fungi.</title>
        <authorList>
            <person name="Knapp D.G."/>
            <person name="Nemeth J.B."/>
            <person name="Barry K."/>
            <person name="Hainaut M."/>
            <person name="Henrissat B."/>
            <person name="Johnson J."/>
            <person name="Kuo A."/>
            <person name="Lim J.H.P."/>
            <person name="Lipzen A."/>
            <person name="Nolan M."/>
            <person name="Ohm R.A."/>
            <person name="Tamas L."/>
            <person name="Grigoriev I.V."/>
            <person name="Spatafora J.W."/>
            <person name="Nagy L.G."/>
            <person name="Kovacs G.M."/>
        </authorList>
    </citation>
    <scope>NUCLEOTIDE SEQUENCE [LARGE SCALE GENOMIC DNA]</scope>
    <source>
        <strain evidence="2 3">DSE2036</strain>
    </source>
</reference>
<evidence type="ECO:0000313" key="3">
    <source>
        <dbReference type="Proteomes" id="UP000244855"/>
    </source>
</evidence>
<proteinExistence type="predicted"/>
<dbReference type="Proteomes" id="UP000244855">
    <property type="component" value="Unassembled WGS sequence"/>
</dbReference>
<sequence length="166" mass="18688">MSTAALRPINFDKQAPETLDQAGRVLEDAAEYLSALLMWEAYGNQVQSINTSGFTQRLLTCPQNDPIQPKYQYKGRALQMKRTANSPTSSTNNLSASSNKQHTNEPRRLHHRGSGRDLRDLRATDRLQGEYLQIIKAGITKLTRVQKLSEATSLNYCNNTGSHDYF</sequence>
<feature type="compositionally biased region" description="Low complexity" evidence="1">
    <location>
        <begin position="83"/>
        <end position="99"/>
    </location>
</feature>
<dbReference type="EMBL" id="KZ805329">
    <property type="protein sequence ID" value="PVI03610.1"/>
    <property type="molecule type" value="Genomic_DNA"/>
</dbReference>
<dbReference type="AlphaFoldDB" id="A0A2V1E346"/>
<keyword evidence="3" id="KW-1185">Reference proteome</keyword>
<organism evidence="2 3">
    <name type="scientific">Periconia macrospinosa</name>
    <dbReference type="NCBI Taxonomy" id="97972"/>
    <lineage>
        <taxon>Eukaryota</taxon>
        <taxon>Fungi</taxon>
        <taxon>Dikarya</taxon>
        <taxon>Ascomycota</taxon>
        <taxon>Pezizomycotina</taxon>
        <taxon>Dothideomycetes</taxon>
        <taxon>Pleosporomycetidae</taxon>
        <taxon>Pleosporales</taxon>
        <taxon>Massarineae</taxon>
        <taxon>Periconiaceae</taxon>
        <taxon>Periconia</taxon>
    </lineage>
</organism>
<name>A0A2V1E346_9PLEO</name>
<gene>
    <name evidence="2" type="ORF">DM02DRAFT_652388</name>
</gene>
<evidence type="ECO:0000313" key="2">
    <source>
        <dbReference type="EMBL" id="PVI03610.1"/>
    </source>
</evidence>
<feature type="region of interest" description="Disordered" evidence="1">
    <location>
        <begin position="80"/>
        <end position="121"/>
    </location>
</feature>
<protein>
    <submittedName>
        <fullName evidence="2">Uncharacterized protein</fullName>
    </submittedName>
</protein>